<comment type="caution">
    <text evidence="1">The sequence shown here is derived from an EMBL/GenBank/DDBJ whole genome shotgun (WGS) entry which is preliminary data.</text>
</comment>
<protein>
    <submittedName>
        <fullName evidence="1">Uncharacterized protein</fullName>
    </submittedName>
</protein>
<dbReference type="AlphaFoldDB" id="A0A1W0X326"/>
<gene>
    <name evidence="1" type="ORF">BV898_04159</name>
</gene>
<proteinExistence type="predicted"/>
<accession>A0A1W0X326</accession>
<evidence type="ECO:0000313" key="2">
    <source>
        <dbReference type="Proteomes" id="UP000192578"/>
    </source>
</evidence>
<dbReference type="Proteomes" id="UP000192578">
    <property type="component" value="Unassembled WGS sequence"/>
</dbReference>
<sequence>MFSNYLIYRDKGIQFRVTIYRQENVQNPLTAHYYYNPALILDPGSAVCSFNSFIKRHEVTFSVITWDEEFENFVISESNRKLGSILPRSNL</sequence>
<evidence type="ECO:0000313" key="1">
    <source>
        <dbReference type="EMBL" id="OQV21947.1"/>
    </source>
</evidence>
<keyword evidence="2" id="KW-1185">Reference proteome</keyword>
<dbReference type="EMBL" id="MTYJ01000020">
    <property type="protein sequence ID" value="OQV21947.1"/>
    <property type="molecule type" value="Genomic_DNA"/>
</dbReference>
<reference evidence="2" key="1">
    <citation type="submission" date="2017-01" db="EMBL/GenBank/DDBJ databases">
        <title>Comparative genomics of anhydrobiosis in the tardigrade Hypsibius dujardini.</title>
        <authorList>
            <person name="Yoshida Y."/>
            <person name="Koutsovoulos G."/>
            <person name="Laetsch D."/>
            <person name="Stevens L."/>
            <person name="Kumar S."/>
            <person name="Horikawa D."/>
            <person name="Ishino K."/>
            <person name="Komine S."/>
            <person name="Tomita M."/>
            <person name="Blaxter M."/>
            <person name="Arakawa K."/>
        </authorList>
    </citation>
    <scope>NUCLEOTIDE SEQUENCE [LARGE SCALE GENOMIC DNA]</scope>
    <source>
        <strain evidence="2">Z151</strain>
    </source>
</reference>
<organism evidence="1 2">
    <name type="scientific">Hypsibius exemplaris</name>
    <name type="common">Freshwater tardigrade</name>
    <dbReference type="NCBI Taxonomy" id="2072580"/>
    <lineage>
        <taxon>Eukaryota</taxon>
        <taxon>Metazoa</taxon>
        <taxon>Ecdysozoa</taxon>
        <taxon>Tardigrada</taxon>
        <taxon>Eutardigrada</taxon>
        <taxon>Parachela</taxon>
        <taxon>Hypsibioidea</taxon>
        <taxon>Hypsibiidae</taxon>
        <taxon>Hypsibius</taxon>
    </lineage>
</organism>
<name>A0A1W0X326_HYPEX</name>